<sequence length="136" mass="15862">MNFASLIISVLCWMIIALAITPVVWLFLLPYIKGWSRAERRAANLLRDMLTPEQLRQLLWRGYLEIPSPSEPQRTYRVPRSKGYVQVLENGRAIMRLCLQPAEYLPDADVVVLHKLMIEANEDMYLQKANKYTCHD</sequence>
<feature type="transmembrane region" description="Helical" evidence="1">
    <location>
        <begin position="6"/>
        <end position="32"/>
    </location>
</feature>
<gene>
    <name evidence="2" type="ORF">KDA_12940</name>
</gene>
<dbReference type="RefSeq" id="WP_126626353.1">
    <property type="nucleotide sequence ID" value="NZ_BIFT01000001.1"/>
</dbReference>
<keyword evidence="1" id="KW-0472">Membrane</keyword>
<dbReference type="EMBL" id="BIFT01000001">
    <property type="protein sequence ID" value="GCE25810.1"/>
    <property type="molecule type" value="Genomic_DNA"/>
</dbReference>
<protein>
    <submittedName>
        <fullName evidence="2">Uncharacterized protein</fullName>
    </submittedName>
</protein>
<keyword evidence="3" id="KW-1185">Reference proteome</keyword>
<keyword evidence="1" id="KW-1133">Transmembrane helix</keyword>
<evidence type="ECO:0000313" key="2">
    <source>
        <dbReference type="EMBL" id="GCE25810.1"/>
    </source>
</evidence>
<keyword evidence="1" id="KW-0812">Transmembrane</keyword>
<reference evidence="3" key="1">
    <citation type="submission" date="2018-12" db="EMBL/GenBank/DDBJ databases">
        <title>Tengunoibacter tsumagoiensis gen. nov., sp. nov., Dictyobacter kobayashii sp. nov., D. alpinus sp. nov., and D. joshuensis sp. nov. and description of Dictyobacteraceae fam. nov. within the order Ktedonobacterales isolated from Tengu-no-mugimeshi.</title>
        <authorList>
            <person name="Wang C.M."/>
            <person name="Zheng Y."/>
            <person name="Sakai Y."/>
            <person name="Toyoda A."/>
            <person name="Minakuchi Y."/>
            <person name="Abe K."/>
            <person name="Yokota A."/>
            <person name="Yabe S."/>
        </authorList>
    </citation>
    <scope>NUCLEOTIDE SEQUENCE [LARGE SCALE GENOMIC DNA]</scope>
    <source>
        <strain evidence="3">Uno16</strain>
    </source>
</reference>
<evidence type="ECO:0000313" key="3">
    <source>
        <dbReference type="Proteomes" id="UP000287171"/>
    </source>
</evidence>
<accession>A0A402B377</accession>
<organism evidence="2 3">
    <name type="scientific">Dictyobacter alpinus</name>
    <dbReference type="NCBI Taxonomy" id="2014873"/>
    <lineage>
        <taxon>Bacteria</taxon>
        <taxon>Bacillati</taxon>
        <taxon>Chloroflexota</taxon>
        <taxon>Ktedonobacteria</taxon>
        <taxon>Ktedonobacterales</taxon>
        <taxon>Dictyobacteraceae</taxon>
        <taxon>Dictyobacter</taxon>
    </lineage>
</organism>
<dbReference type="AlphaFoldDB" id="A0A402B377"/>
<dbReference type="OrthoDB" id="160959at2"/>
<proteinExistence type="predicted"/>
<evidence type="ECO:0000256" key="1">
    <source>
        <dbReference type="SAM" id="Phobius"/>
    </source>
</evidence>
<dbReference type="Proteomes" id="UP000287171">
    <property type="component" value="Unassembled WGS sequence"/>
</dbReference>
<name>A0A402B377_9CHLR</name>
<comment type="caution">
    <text evidence="2">The sequence shown here is derived from an EMBL/GenBank/DDBJ whole genome shotgun (WGS) entry which is preliminary data.</text>
</comment>